<feature type="domain" description="HTH cro/C1-type" evidence="1">
    <location>
        <begin position="21"/>
        <end position="73"/>
    </location>
</feature>
<reference evidence="2" key="1">
    <citation type="journal article" date="2014" name="Int. J. Syst. Evol. Microbiol.">
        <title>Complete genome sequence of Corynebacterium casei LMG S-19264T (=DSM 44701T), isolated from a smear-ripened cheese.</title>
        <authorList>
            <consortium name="US DOE Joint Genome Institute (JGI-PGF)"/>
            <person name="Walter F."/>
            <person name="Albersmeier A."/>
            <person name="Kalinowski J."/>
            <person name="Ruckert C."/>
        </authorList>
    </citation>
    <scope>NUCLEOTIDE SEQUENCE</scope>
    <source>
        <strain evidence="2">JCM 4654</strain>
    </source>
</reference>
<dbReference type="SMART" id="SM00530">
    <property type="entry name" value="HTH_XRE"/>
    <property type="match status" value="1"/>
</dbReference>
<evidence type="ECO:0000259" key="1">
    <source>
        <dbReference type="PROSITE" id="PS50943"/>
    </source>
</evidence>
<name>A0A919CWX0_9ACTN</name>
<proteinExistence type="predicted"/>
<dbReference type="Pfam" id="PF19054">
    <property type="entry name" value="DUF5753"/>
    <property type="match status" value="1"/>
</dbReference>
<organism evidence="2 3">
    <name type="scientific">Streptomyces naganishii JCM 4654</name>
    <dbReference type="NCBI Taxonomy" id="1306179"/>
    <lineage>
        <taxon>Bacteria</taxon>
        <taxon>Bacillati</taxon>
        <taxon>Actinomycetota</taxon>
        <taxon>Actinomycetes</taxon>
        <taxon>Kitasatosporales</taxon>
        <taxon>Streptomycetaceae</taxon>
        <taxon>Streptomyces</taxon>
    </lineage>
</organism>
<keyword evidence="3" id="KW-1185">Reference proteome</keyword>
<reference evidence="2" key="2">
    <citation type="submission" date="2020-09" db="EMBL/GenBank/DDBJ databases">
        <authorList>
            <person name="Sun Q."/>
            <person name="Ohkuma M."/>
        </authorList>
    </citation>
    <scope>NUCLEOTIDE SEQUENCE</scope>
    <source>
        <strain evidence="2">JCM 4654</strain>
    </source>
</reference>
<evidence type="ECO:0000313" key="3">
    <source>
        <dbReference type="Proteomes" id="UP000608955"/>
    </source>
</evidence>
<dbReference type="Pfam" id="PF13560">
    <property type="entry name" value="HTH_31"/>
    <property type="match status" value="1"/>
</dbReference>
<dbReference type="Proteomes" id="UP000608955">
    <property type="component" value="Unassembled WGS sequence"/>
</dbReference>
<dbReference type="SUPFAM" id="SSF47413">
    <property type="entry name" value="lambda repressor-like DNA-binding domains"/>
    <property type="match status" value="1"/>
</dbReference>
<dbReference type="EMBL" id="BMVF01000010">
    <property type="protein sequence ID" value="GHD91356.1"/>
    <property type="molecule type" value="Genomic_DNA"/>
</dbReference>
<dbReference type="InterPro" id="IPR010982">
    <property type="entry name" value="Lambda_DNA-bd_dom_sf"/>
</dbReference>
<dbReference type="GO" id="GO:0003677">
    <property type="term" value="F:DNA binding"/>
    <property type="evidence" value="ECO:0007669"/>
    <property type="project" value="InterPro"/>
</dbReference>
<dbReference type="AlphaFoldDB" id="A0A919CWX0"/>
<comment type="caution">
    <text evidence="2">The sequence shown here is derived from an EMBL/GenBank/DDBJ whole genome shotgun (WGS) entry which is preliminary data.</text>
</comment>
<dbReference type="RefSeq" id="WP_190179207.1">
    <property type="nucleotide sequence ID" value="NZ_BMVF01000010.1"/>
</dbReference>
<gene>
    <name evidence="2" type="ORF">GCM10010508_39890</name>
</gene>
<accession>A0A919CWX0</accession>
<dbReference type="CDD" id="cd00093">
    <property type="entry name" value="HTH_XRE"/>
    <property type="match status" value="1"/>
</dbReference>
<dbReference type="InterPro" id="IPR001387">
    <property type="entry name" value="Cro/C1-type_HTH"/>
</dbReference>
<protein>
    <submittedName>
        <fullName evidence="2">Transcriptional regulator</fullName>
    </submittedName>
</protein>
<dbReference type="Gene3D" id="1.10.260.40">
    <property type="entry name" value="lambda repressor-like DNA-binding domains"/>
    <property type="match status" value="1"/>
</dbReference>
<dbReference type="InterPro" id="IPR043917">
    <property type="entry name" value="DUF5753"/>
</dbReference>
<evidence type="ECO:0000313" key="2">
    <source>
        <dbReference type="EMBL" id="GHD91356.1"/>
    </source>
</evidence>
<dbReference type="PROSITE" id="PS50943">
    <property type="entry name" value="HTH_CROC1"/>
    <property type="match status" value="1"/>
</dbReference>
<sequence>MPGPKDLDPSSSPRALLGAELRHARERKGLSQADLGEPLFVSGSFIGQLEAGTRRMHVELAVQLDEILGTNGFFTRNCTALARSRYPDHFAEAAEAEAVATAIREYAQLLIPGLLQTSAYAEAVFRAYKPTAPDTEIAELVTARLQRACLLDDPTTPLLWAILDEAVLRRPVGGGPVMSEALDHVAELARGHRVIVQVLPFAAGAHAALTGPLKLMDFEDAPSLSFVEGPDMGKLLDDPATVKRHTLTFNLLQASAHSPQDSLALIESVAQDYGHGEEHP</sequence>